<comment type="caution">
    <text evidence="2">The sequence shown here is derived from an EMBL/GenBank/DDBJ whole genome shotgun (WGS) entry which is preliminary data.</text>
</comment>
<gene>
    <name evidence="2" type="ORF">HW556_05690</name>
</gene>
<feature type="region of interest" description="Disordered" evidence="1">
    <location>
        <begin position="1"/>
        <end position="68"/>
    </location>
</feature>
<sequence>MSDSKKTTDQNDDKVYSTKTGSTATDLTGATKVMTTAADGETDASAPISDQVDEKTIRQDAKDDQNKK</sequence>
<organism evidence="2 3">
    <name type="scientific">Hymenobacter terrestris</name>
    <dbReference type="NCBI Taxonomy" id="2748310"/>
    <lineage>
        <taxon>Bacteria</taxon>
        <taxon>Pseudomonadati</taxon>
        <taxon>Bacteroidota</taxon>
        <taxon>Cytophagia</taxon>
        <taxon>Cytophagales</taxon>
        <taxon>Hymenobacteraceae</taxon>
        <taxon>Hymenobacter</taxon>
    </lineage>
</organism>
<accession>A0ABX2Q093</accession>
<reference evidence="2 3" key="1">
    <citation type="submission" date="2020-05" db="EMBL/GenBank/DDBJ databases">
        <title>Hymenobacter terrestris sp. nov. and Hymenobacter lapidiphilus sp. nov., isolated from regoliths in Antarctica.</title>
        <authorList>
            <person name="Sedlacek I."/>
            <person name="Pantucek R."/>
            <person name="Zeman M."/>
            <person name="Holochova P."/>
            <person name="Kralova S."/>
            <person name="Stankova E."/>
            <person name="Sedo O."/>
            <person name="Micenkova L."/>
            <person name="Svec P."/>
            <person name="Gupta V."/>
            <person name="Sood U."/>
            <person name="Korpole U.S."/>
            <person name="Lal R."/>
        </authorList>
    </citation>
    <scope>NUCLEOTIDE SEQUENCE [LARGE SCALE GENOMIC DNA]</scope>
    <source>
        <strain evidence="2 3">P5252</strain>
    </source>
</reference>
<name>A0ABX2Q093_9BACT</name>
<keyword evidence="3" id="KW-1185">Reference proteome</keyword>
<feature type="compositionally biased region" description="Basic and acidic residues" evidence="1">
    <location>
        <begin position="1"/>
        <end position="16"/>
    </location>
</feature>
<feature type="compositionally biased region" description="Polar residues" evidence="1">
    <location>
        <begin position="17"/>
        <end position="28"/>
    </location>
</feature>
<evidence type="ECO:0000256" key="1">
    <source>
        <dbReference type="SAM" id="MobiDB-lite"/>
    </source>
</evidence>
<evidence type="ECO:0000313" key="3">
    <source>
        <dbReference type="Proteomes" id="UP000626554"/>
    </source>
</evidence>
<feature type="compositionally biased region" description="Basic and acidic residues" evidence="1">
    <location>
        <begin position="52"/>
        <end position="68"/>
    </location>
</feature>
<proteinExistence type="predicted"/>
<dbReference type="Proteomes" id="UP000626554">
    <property type="component" value="Unassembled WGS sequence"/>
</dbReference>
<evidence type="ECO:0000313" key="2">
    <source>
        <dbReference type="EMBL" id="NVO84365.1"/>
    </source>
</evidence>
<protein>
    <submittedName>
        <fullName evidence="2">Uncharacterized protein</fullName>
    </submittedName>
</protein>
<dbReference type="EMBL" id="JABKAV010000010">
    <property type="protein sequence ID" value="NVO84365.1"/>
    <property type="molecule type" value="Genomic_DNA"/>
</dbReference>
<dbReference type="RefSeq" id="WP_176898826.1">
    <property type="nucleotide sequence ID" value="NZ_JABKAV010000010.1"/>
</dbReference>